<keyword evidence="5" id="KW-0133">Cell shape</keyword>
<name>A0A2J0L4X9_9BACT</name>
<sequence>MYQINVICIILVVLLVAIFDLTGAYYIKVCDVKPDFFLIAVLFFSLYGGLRGGLWSGFISGLVKDIFIGEVFGMNILFLTLAGLFFGYNFSKFYRERPSAQFILTFLLSVVYILFYYNFLKLTHYASGSIPADARIWPLLLPVGVSFSLYTAVAAPFFFFIFRNMFRLSH</sequence>
<organism evidence="9 10">
    <name type="scientific">Candidatus Aquitaenariimonas noxiae</name>
    <dbReference type="NCBI Taxonomy" id="1974741"/>
    <lineage>
        <taxon>Bacteria</taxon>
        <taxon>Pseudomonadati</taxon>
        <taxon>Candidatus Omnitrophota</taxon>
        <taxon>Candidatus Aquitaenariimonas</taxon>
    </lineage>
</organism>
<reference evidence="9 10" key="1">
    <citation type="submission" date="2017-09" db="EMBL/GenBank/DDBJ databases">
        <title>Depth-based differentiation of microbial function through sediment-hosted aquifers and enrichment of novel symbionts in the deep terrestrial subsurface.</title>
        <authorList>
            <person name="Probst A.J."/>
            <person name="Ladd B."/>
            <person name="Jarett J.K."/>
            <person name="Geller-Mcgrath D.E."/>
            <person name="Sieber C.M."/>
            <person name="Emerson J.B."/>
            <person name="Anantharaman K."/>
            <person name="Thomas B.C."/>
            <person name="Malmstrom R."/>
            <person name="Stieglmeier M."/>
            <person name="Klingl A."/>
            <person name="Woyke T."/>
            <person name="Ryan C.M."/>
            <person name="Banfield J.F."/>
        </authorList>
    </citation>
    <scope>NUCLEOTIDE SEQUENCE [LARGE SCALE GENOMIC DNA]</scope>
    <source>
        <strain evidence="9">CG07_land_8_20_14_0_80_42_15</strain>
    </source>
</reference>
<accession>A0A2J0L4X9</accession>
<protein>
    <submittedName>
        <fullName evidence="9">Rod shape-determining protein MreD</fullName>
    </submittedName>
</protein>
<evidence type="ECO:0000256" key="2">
    <source>
        <dbReference type="ARBA" id="ARBA00007776"/>
    </source>
</evidence>
<dbReference type="EMBL" id="PEWV01000042">
    <property type="protein sequence ID" value="PIU41587.1"/>
    <property type="molecule type" value="Genomic_DNA"/>
</dbReference>
<evidence type="ECO:0000256" key="6">
    <source>
        <dbReference type="ARBA" id="ARBA00022989"/>
    </source>
</evidence>
<keyword evidence="3" id="KW-1003">Cell membrane</keyword>
<dbReference type="NCBIfam" id="TIGR03426">
    <property type="entry name" value="shape_MreD"/>
    <property type="match status" value="1"/>
</dbReference>
<evidence type="ECO:0000256" key="3">
    <source>
        <dbReference type="ARBA" id="ARBA00022475"/>
    </source>
</evidence>
<dbReference type="Proteomes" id="UP000230052">
    <property type="component" value="Unassembled WGS sequence"/>
</dbReference>
<dbReference type="InterPro" id="IPR007227">
    <property type="entry name" value="Cell_shape_determining_MreD"/>
</dbReference>
<feature type="transmembrane region" description="Helical" evidence="8">
    <location>
        <begin position="139"/>
        <end position="162"/>
    </location>
</feature>
<evidence type="ECO:0000256" key="7">
    <source>
        <dbReference type="ARBA" id="ARBA00023136"/>
    </source>
</evidence>
<feature type="transmembrane region" description="Helical" evidence="8">
    <location>
        <begin position="6"/>
        <end position="27"/>
    </location>
</feature>
<dbReference type="GO" id="GO:0005886">
    <property type="term" value="C:plasma membrane"/>
    <property type="evidence" value="ECO:0007669"/>
    <property type="project" value="UniProtKB-SubCell"/>
</dbReference>
<evidence type="ECO:0000313" key="9">
    <source>
        <dbReference type="EMBL" id="PIU41587.1"/>
    </source>
</evidence>
<dbReference type="AlphaFoldDB" id="A0A2J0L4X9"/>
<evidence type="ECO:0000256" key="8">
    <source>
        <dbReference type="SAM" id="Phobius"/>
    </source>
</evidence>
<feature type="transmembrane region" description="Helical" evidence="8">
    <location>
        <begin position="66"/>
        <end position="88"/>
    </location>
</feature>
<evidence type="ECO:0000256" key="1">
    <source>
        <dbReference type="ARBA" id="ARBA00004651"/>
    </source>
</evidence>
<comment type="similarity">
    <text evidence="2">Belongs to the MreD family.</text>
</comment>
<dbReference type="GO" id="GO:0008360">
    <property type="term" value="P:regulation of cell shape"/>
    <property type="evidence" value="ECO:0007669"/>
    <property type="project" value="UniProtKB-KW"/>
</dbReference>
<evidence type="ECO:0000256" key="5">
    <source>
        <dbReference type="ARBA" id="ARBA00022960"/>
    </source>
</evidence>
<keyword evidence="4 8" id="KW-0812">Transmembrane</keyword>
<feature type="transmembrane region" description="Helical" evidence="8">
    <location>
        <begin position="36"/>
        <end position="54"/>
    </location>
</feature>
<dbReference type="Pfam" id="PF04093">
    <property type="entry name" value="MreD"/>
    <property type="match status" value="1"/>
</dbReference>
<keyword evidence="6 8" id="KW-1133">Transmembrane helix</keyword>
<comment type="subcellular location">
    <subcellularLocation>
        <location evidence="1">Cell membrane</location>
        <topology evidence="1">Multi-pass membrane protein</topology>
    </subcellularLocation>
</comment>
<gene>
    <name evidence="9" type="primary">mreD</name>
    <name evidence="9" type="ORF">COS99_04550</name>
</gene>
<comment type="caution">
    <text evidence="9">The sequence shown here is derived from an EMBL/GenBank/DDBJ whole genome shotgun (WGS) entry which is preliminary data.</text>
</comment>
<proteinExistence type="inferred from homology"/>
<evidence type="ECO:0000313" key="10">
    <source>
        <dbReference type="Proteomes" id="UP000230052"/>
    </source>
</evidence>
<keyword evidence="7 8" id="KW-0472">Membrane</keyword>
<feature type="transmembrane region" description="Helical" evidence="8">
    <location>
        <begin position="100"/>
        <end position="119"/>
    </location>
</feature>
<evidence type="ECO:0000256" key="4">
    <source>
        <dbReference type="ARBA" id="ARBA00022692"/>
    </source>
</evidence>